<protein>
    <submittedName>
        <fullName evidence="1">Phage protein Gp37/Gp68</fullName>
    </submittedName>
</protein>
<accession>A0A5C6FPG5</accession>
<sequence>MDIEVTSWNPFTGCTKISPACKNCYAEELSIKLNSWGTAGYENKFRFTIHHDRLEKAAPLKRKKPTLYFINNMSDTFHEEADDQSIDEIMGIARDAHWHNFYTLTKRSSRMKEYFESRAVPDNVWLGVTVENAKYGLPRLRDLQEIQASHKQICCEPLLDDFVDIDLAGIDLVVAGGESGKKARRTDISWVESLRNQCEHQDVHFYWKSWGSYDQEGNFKPSGRTGCLINGKEYKSFPSDLMPRDG</sequence>
<dbReference type="EMBL" id="SJPZ01000002">
    <property type="protein sequence ID" value="TWU62538.1"/>
    <property type="molecule type" value="Genomic_DNA"/>
</dbReference>
<reference evidence="1 2" key="1">
    <citation type="submission" date="2019-02" db="EMBL/GenBank/DDBJ databases">
        <title>Deep-cultivation of Planctomycetes and their phenomic and genomic characterization uncovers novel biology.</title>
        <authorList>
            <person name="Wiegand S."/>
            <person name="Jogler M."/>
            <person name="Boedeker C."/>
            <person name="Pinto D."/>
            <person name="Vollmers J."/>
            <person name="Rivas-Marin E."/>
            <person name="Kohn T."/>
            <person name="Peeters S.H."/>
            <person name="Heuer A."/>
            <person name="Rast P."/>
            <person name="Oberbeckmann S."/>
            <person name="Bunk B."/>
            <person name="Jeske O."/>
            <person name="Meyerdierks A."/>
            <person name="Storesund J.E."/>
            <person name="Kallscheuer N."/>
            <person name="Luecker S."/>
            <person name="Lage O.M."/>
            <person name="Pohl T."/>
            <person name="Merkel B.J."/>
            <person name="Hornburger P."/>
            <person name="Mueller R.-W."/>
            <person name="Bruemmer F."/>
            <person name="Labrenz M."/>
            <person name="Spormann A.M."/>
            <person name="Op Den Camp H."/>
            <person name="Overmann J."/>
            <person name="Amann R."/>
            <person name="Jetten M.S.M."/>
            <person name="Mascher T."/>
            <person name="Medema M.H."/>
            <person name="Devos D.P."/>
            <person name="Kaster A.-K."/>
            <person name="Ovreas L."/>
            <person name="Rohde M."/>
            <person name="Galperin M.Y."/>
            <person name="Jogler C."/>
        </authorList>
    </citation>
    <scope>NUCLEOTIDE SEQUENCE [LARGE SCALE GENOMIC DNA]</scope>
    <source>
        <strain evidence="1 2">V7</strain>
    </source>
</reference>
<organism evidence="1 2">
    <name type="scientific">Crateriforma conspicua</name>
    <dbReference type="NCBI Taxonomy" id="2527996"/>
    <lineage>
        <taxon>Bacteria</taxon>
        <taxon>Pseudomonadati</taxon>
        <taxon>Planctomycetota</taxon>
        <taxon>Planctomycetia</taxon>
        <taxon>Planctomycetales</taxon>
        <taxon>Planctomycetaceae</taxon>
        <taxon>Crateriforma</taxon>
    </lineage>
</organism>
<comment type="caution">
    <text evidence="1">The sequence shown here is derived from an EMBL/GenBank/DDBJ whole genome shotgun (WGS) entry which is preliminary data.</text>
</comment>
<dbReference type="OrthoDB" id="9787478at2"/>
<dbReference type="InterPro" id="IPR011101">
    <property type="entry name" value="DUF5131"/>
</dbReference>
<evidence type="ECO:0000313" key="2">
    <source>
        <dbReference type="Proteomes" id="UP000316476"/>
    </source>
</evidence>
<dbReference type="Pfam" id="PF07505">
    <property type="entry name" value="DUF5131"/>
    <property type="match status" value="1"/>
</dbReference>
<dbReference type="Proteomes" id="UP000316476">
    <property type="component" value="Unassembled WGS sequence"/>
</dbReference>
<gene>
    <name evidence="1" type="ORF">V7x_42730</name>
</gene>
<name>A0A5C6FPG5_9PLAN</name>
<dbReference type="AlphaFoldDB" id="A0A5C6FPG5"/>
<proteinExistence type="predicted"/>
<evidence type="ECO:0000313" key="1">
    <source>
        <dbReference type="EMBL" id="TWU62538.1"/>
    </source>
</evidence>
<dbReference type="RefSeq" id="WP_146415318.1">
    <property type="nucleotide sequence ID" value="NZ_SJPZ01000002.1"/>
</dbReference>